<organism evidence="5 6">
    <name type="scientific">Nitrospira defluvii</name>
    <dbReference type="NCBI Taxonomy" id="330214"/>
    <lineage>
        <taxon>Bacteria</taxon>
        <taxon>Pseudomonadati</taxon>
        <taxon>Nitrospirota</taxon>
        <taxon>Nitrospiria</taxon>
        <taxon>Nitrospirales</taxon>
        <taxon>Nitrospiraceae</taxon>
        <taxon>Nitrospira</taxon>
    </lineage>
</organism>
<comment type="pathway">
    <text evidence="4">Nucleotide-sugar biosynthesis; CMP-3-deoxy-D-manno-octulosonate biosynthesis; CMP-3-deoxy-D-manno-octulosonate from 3-deoxy-D-manno-octulosonate and CTP: step 1/1.</text>
</comment>
<dbReference type="RefSeq" id="WP_213043176.1">
    <property type="nucleotide sequence ID" value="NZ_CAJNBJ010000017.1"/>
</dbReference>
<name>A0ABM8RUJ4_9BACT</name>
<dbReference type="SUPFAM" id="SSF53448">
    <property type="entry name" value="Nucleotide-diphospho-sugar transferases"/>
    <property type="match status" value="1"/>
</dbReference>
<dbReference type="InterPro" id="IPR003329">
    <property type="entry name" value="Cytidylyl_trans"/>
</dbReference>
<protein>
    <recommendedName>
        <fullName evidence="4">3-deoxy-manno-octulosonate cytidylyltransferase</fullName>
        <ecNumber evidence="4">2.7.7.38</ecNumber>
    </recommendedName>
    <alternativeName>
        <fullName evidence="4">CMP-2-keto-3-deoxyoctulosonic acid synthase</fullName>
        <shortName evidence="4">CKS</shortName>
        <shortName evidence="4">CMP-KDO synthase</shortName>
    </alternativeName>
</protein>
<keyword evidence="1 4" id="KW-0808">Transferase</keyword>
<comment type="similarity">
    <text evidence="4">Belongs to the KdsB family.</text>
</comment>
<keyword evidence="4" id="KW-0963">Cytoplasm</keyword>
<dbReference type="Proteomes" id="UP000675880">
    <property type="component" value="Unassembled WGS sequence"/>
</dbReference>
<evidence type="ECO:0000256" key="4">
    <source>
        <dbReference type="HAMAP-Rule" id="MF_00057"/>
    </source>
</evidence>
<evidence type="ECO:0000313" key="6">
    <source>
        <dbReference type="Proteomes" id="UP000675880"/>
    </source>
</evidence>
<dbReference type="NCBIfam" id="NF003952">
    <property type="entry name" value="PRK05450.1-5"/>
    <property type="match status" value="1"/>
</dbReference>
<dbReference type="Pfam" id="PF02348">
    <property type="entry name" value="CTP_transf_3"/>
    <property type="match status" value="1"/>
</dbReference>
<dbReference type="CDD" id="cd02517">
    <property type="entry name" value="CMP-KDO-Synthetase"/>
    <property type="match status" value="1"/>
</dbReference>
<dbReference type="EMBL" id="CAJNBJ010000017">
    <property type="protein sequence ID" value="CAE6772251.1"/>
    <property type="molecule type" value="Genomic_DNA"/>
</dbReference>
<evidence type="ECO:0000256" key="1">
    <source>
        <dbReference type="ARBA" id="ARBA00022679"/>
    </source>
</evidence>
<dbReference type="EC" id="2.7.7.38" evidence="4"/>
<proteinExistence type="inferred from homology"/>
<evidence type="ECO:0000256" key="3">
    <source>
        <dbReference type="ARBA" id="ARBA00022985"/>
    </source>
</evidence>
<dbReference type="InterPro" id="IPR004528">
    <property type="entry name" value="KdsB"/>
</dbReference>
<keyword evidence="2 4" id="KW-0548">Nucleotidyltransferase</keyword>
<dbReference type="NCBIfam" id="TIGR00466">
    <property type="entry name" value="kdsB"/>
    <property type="match status" value="1"/>
</dbReference>
<gene>
    <name evidence="4 5" type="primary">kdsB</name>
    <name evidence="5" type="ORF">NSPZN2_40345</name>
</gene>
<accession>A0ABM8RUJ4</accession>
<comment type="subcellular location">
    <subcellularLocation>
        <location evidence="4">Cytoplasm</location>
    </subcellularLocation>
</comment>
<dbReference type="Gene3D" id="3.90.550.10">
    <property type="entry name" value="Spore Coat Polysaccharide Biosynthesis Protein SpsA, Chain A"/>
    <property type="match status" value="1"/>
</dbReference>
<reference evidence="5 6" key="1">
    <citation type="submission" date="2021-02" db="EMBL/GenBank/DDBJ databases">
        <authorList>
            <person name="Han P."/>
        </authorList>
    </citation>
    <scope>NUCLEOTIDE SEQUENCE [LARGE SCALE GENOMIC DNA]</scope>
    <source>
        <strain evidence="5">Candidatus Nitrospira sp. ZN2</strain>
    </source>
</reference>
<dbReference type="HAMAP" id="MF_00057">
    <property type="entry name" value="KdsB"/>
    <property type="match status" value="1"/>
</dbReference>
<dbReference type="NCBIfam" id="NF003950">
    <property type="entry name" value="PRK05450.1-3"/>
    <property type="match status" value="1"/>
</dbReference>
<comment type="catalytic activity">
    <reaction evidence="4">
        <text>3-deoxy-alpha-D-manno-oct-2-ulosonate + CTP = CMP-3-deoxy-beta-D-manno-octulosonate + diphosphate</text>
        <dbReference type="Rhea" id="RHEA:23448"/>
        <dbReference type="ChEBI" id="CHEBI:33019"/>
        <dbReference type="ChEBI" id="CHEBI:37563"/>
        <dbReference type="ChEBI" id="CHEBI:85986"/>
        <dbReference type="ChEBI" id="CHEBI:85987"/>
        <dbReference type="EC" id="2.7.7.38"/>
    </reaction>
</comment>
<keyword evidence="6" id="KW-1185">Reference proteome</keyword>
<evidence type="ECO:0000256" key="2">
    <source>
        <dbReference type="ARBA" id="ARBA00022695"/>
    </source>
</evidence>
<sequence>MPWGRADVKRSVTVVIPARYGSSRFPGKPLVNLMGKPMIQHVYEQAKACRVVDEVLVATDDERIQTAVERFGGKVVIMTEPYRTGTDRVAAVAQARGGDCYVDLQGDEILLHPDLITDLVEPFLASDAPMGTLKRQIESDQDLHNPGVVKVTTDRDGYALYFSRAPIPLVRDDPKRAAVPGLHFIHLGLYIYTRETLSRLTALPTGTLEEAEKLEQLRALEHGIRIRVWETAHQSVRIDSPDDVPGALEQLCGGTTSLGITQA</sequence>
<dbReference type="PANTHER" id="PTHR42866">
    <property type="entry name" value="3-DEOXY-MANNO-OCTULOSONATE CYTIDYLYLTRANSFERASE"/>
    <property type="match status" value="1"/>
</dbReference>
<keyword evidence="3 4" id="KW-0448">Lipopolysaccharide biosynthesis</keyword>
<comment type="function">
    <text evidence="4">Activates KDO (a required 8-carbon sugar) for incorporation into bacterial lipopolysaccharide in Gram-negative bacteria.</text>
</comment>
<comment type="caution">
    <text evidence="5">The sequence shown here is derived from an EMBL/GenBank/DDBJ whole genome shotgun (WGS) entry which is preliminary data.</text>
</comment>
<evidence type="ECO:0000313" key="5">
    <source>
        <dbReference type="EMBL" id="CAE6772251.1"/>
    </source>
</evidence>
<dbReference type="GO" id="GO:0008690">
    <property type="term" value="F:3-deoxy-manno-octulosonate cytidylyltransferase activity"/>
    <property type="evidence" value="ECO:0007669"/>
    <property type="project" value="UniProtKB-EC"/>
</dbReference>
<dbReference type="InterPro" id="IPR029044">
    <property type="entry name" value="Nucleotide-diphossugar_trans"/>
</dbReference>
<dbReference type="PANTHER" id="PTHR42866:SF2">
    <property type="entry name" value="3-DEOXY-MANNO-OCTULOSONATE CYTIDYLYLTRANSFERASE, MITOCHONDRIAL"/>
    <property type="match status" value="1"/>
</dbReference>